<dbReference type="GO" id="GO:0005576">
    <property type="term" value="C:extracellular region"/>
    <property type="evidence" value="ECO:0007669"/>
    <property type="project" value="UniProtKB-SubCell"/>
</dbReference>
<comment type="similarity">
    <text evidence="14">Belongs to the peroxidase family. Classical plant (class III) peroxidase subfamily.</text>
</comment>
<evidence type="ECO:0000256" key="13">
    <source>
        <dbReference type="PIRSR" id="PIRSR600823-5"/>
    </source>
</evidence>
<dbReference type="Gene3D" id="1.10.520.10">
    <property type="match status" value="1"/>
</dbReference>
<evidence type="ECO:0000256" key="2">
    <source>
        <dbReference type="ARBA" id="ARBA00002322"/>
    </source>
</evidence>
<protein>
    <recommendedName>
        <fullName evidence="3 14">Peroxidase</fullName>
        <ecNumber evidence="3 14">1.11.1.7</ecNumber>
    </recommendedName>
</protein>
<dbReference type="InterPro" id="IPR000823">
    <property type="entry name" value="Peroxidase_pln"/>
</dbReference>
<sequence>MATRASMDTKIAILLAVLLSFAASPSRSRLSFDFYVTSCPAVEFIVSNTVRSVSSSDPTIHGKLLRLLLHDCFVEISSDIGKRNREKRSGKYFSSEDSRSSIRLNGNSKSSALEAFLVLVALAARDAVVLAGGPAFPIPTGRRDEEYRMLQNVRLIIADTSFTTNEMIELFKSKGLSLDDLVTLSVGSAHCNAFSDRFRMDLKGKLTLIDKSLDCSYAEHLMKKCSSDSSASKTVDNDLETFAFDNQYYSNLVAHKGLFQSDSVLIEDGRTREKVEAFANDQESFFMSWGDSFLKLTSIGVKTDDEGEIRRSCSFAN</sequence>
<dbReference type="PANTHER" id="PTHR31517">
    <property type="match status" value="1"/>
</dbReference>
<feature type="binding site" evidence="11">
    <location>
        <position position="74"/>
    </location>
    <ligand>
        <name>Ca(2+)</name>
        <dbReference type="ChEBI" id="CHEBI:29108"/>
        <label>1</label>
    </ligand>
</feature>
<feature type="site" description="Transition state stabilizer" evidence="12">
    <location>
        <position position="66"/>
    </location>
</feature>
<reference evidence="16" key="1">
    <citation type="submission" date="2019-09" db="EMBL/GenBank/DDBJ databases">
        <title>Draft genome information of white flower Hibiscus syriacus.</title>
        <authorList>
            <person name="Kim Y.-M."/>
        </authorList>
    </citation>
    <scope>NUCLEOTIDE SEQUENCE [LARGE SCALE GENOMIC DNA]</scope>
    <source>
        <strain evidence="16">YM2019G1</strain>
    </source>
</reference>
<feature type="binding site" evidence="11">
    <location>
        <position position="77"/>
    </location>
    <ligand>
        <name>Ca(2+)</name>
        <dbReference type="ChEBI" id="CHEBI:29108"/>
        <label>1</label>
    </ligand>
</feature>
<keyword evidence="14" id="KW-0376">Hydrogen peroxide</keyword>
<dbReference type="GO" id="GO:0046872">
    <property type="term" value="F:metal ion binding"/>
    <property type="evidence" value="ECO:0007669"/>
    <property type="project" value="UniProtKB-UniRule"/>
</dbReference>
<keyword evidence="17" id="KW-1185">Reference proteome</keyword>
<evidence type="ECO:0000256" key="5">
    <source>
        <dbReference type="ARBA" id="ARBA00022617"/>
    </source>
</evidence>
<feature type="binding site" evidence="11">
    <location>
        <position position="86"/>
    </location>
    <ligand>
        <name>Ca(2+)</name>
        <dbReference type="ChEBI" id="CHEBI:29108"/>
        <label>1</label>
    </ligand>
</feature>
<proteinExistence type="inferred from homology"/>
<comment type="subcellular location">
    <subcellularLocation>
        <location evidence="14">Secreted</location>
    </subcellularLocation>
</comment>
<feature type="binding site" evidence="11">
    <location>
        <position position="245"/>
    </location>
    <ligand>
        <name>Ca(2+)</name>
        <dbReference type="ChEBI" id="CHEBI:29108"/>
        <label>2</label>
    </ligand>
</feature>
<keyword evidence="6 11" id="KW-0479">Metal-binding</keyword>
<dbReference type="InterPro" id="IPR010255">
    <property type="entry name" value="Haem_peroxidase_sf"/>
</dbReference>
<dbReference type="EC" id="1.11.1.7" evidence="3 14"/>
<dbReference type="Proteomes" id="UP000436088">
    <property type="component" value="Unassembled WGS sequence"/>
</dbReference>
<dbReference type="PROSITE" id="PS50873">
    <property type="entry name" value="PEROXIDASE_4"/>
    <property type="match status" value="1"/>
</dbReference>
<comment type="catalytic activity">
    <reaction evidence="1 14">
        <text>2 a phenolic donor + H2O2 = 2 a phenolic radical donor + 2 H2O</text>
        <dbReference type="Rhea" id="RHEA:56136"/>
        <dbReference type="ChEBI" id="CHEBI:15377"/>
        <dbReference type="ChEBI" id="CHEBI:16240"/>
        <dbReference type="ChEBI" id="CHEBI:139520"/>
        <dbReference type="ChEBI" id="CHEBI:139521"/>
        <dbReference type="EC" id="1.11.1.7"/>
    </reaction>
</comment>
<dbReference type="SUPFAM" id="SSF48113">
    <property type="entry name" value="Heme-dependent peroxidases"/>
    <property type="match status" value="1"/>
</dbReference>
<feature type="signal peptide" evidence="14">
    <location>
        <begin position="1"/>
        <end position="28"/>
    </location>
</feature>
<dbReference type="GO" id="GO:0140825">
    <property type="term" value="F:lactoperoxidase activity"/>
    <property type="evidence" value="ECO:0007669"/>
    <property type="project" value="UniProtKB-EC"/>
</dbReference>
<evidence type="ECO:0000256" key="10">
    <source>
        <dbReference type="PIRSR" id="PIRSR600823-1"/>
    </source>
</evidence>
<dbReference type="FunFam" id="1.10.420.10:FF:000001">
    <property type="entry name" value="Peroxidase"/>
    <property type="match status" value="1"/>
</dbReference>
<comment type="function">
    <text evidence="2">Removal of H(2)O(2), oxidation of toxic reductants, biosynthesis and degradation of lignin, suberization, auxin catabolism, response to environmental stresses such as wounding, pathogen attack and oxidative stress. These functions might be dependent on each isozyme/isoform in each plant tissue.</text>
</comment>
<dbReference type="PRINTS" id="PR00458">
    <property type="entry name" value="PEROXIDASE"/>
</dbReference>
<evidence type="ECO:0000256" key="8">
    <source>
        <dbReference type="ARBA" id="ARBA00023004"/>
    </source>
</evidence>
<evidence type="ECO:0000256" key="11">
    <source>
        <dbReference type="PIRSR" id="PIRSR600823-3"/>
    </source>
</evidence>
<feature type="disulfide bond" evidence="13">
    <location>
        <begin position="191"/>
        <end position="225"/>
    </location>
</feature>
<evidence type="ECO:0000256" key="1">
    <source>
        <dbReference type="ARBA" id="ARBA00000189"/>
    </source>
</evidence>
<comment type="cofactor">
    <cofactor evidence="11 14">
        <name>Ca(2+)</name>
        <dbReference type="ChEBI" id="CHEBI:29108"/>
    </cofactor>
    <text evidence="11 14">Binds 2 calcium ions per subunit.</text>
</comment>
<keyword evidence="7 14" id="KW-0560">Oxidoreductase</keyword>
<evidence type="ECO:0000256" key="9">
    <source>
        <dbReference type="ARBA" id="ARBA00023157"/>
    </source>
</evidence>
<evidence type="ECO:0000256" key="7">
    <source>
        <dbReference type="ARBA" id="ARBA00023002"/>
    </source>
</evidence>
<feature type="domain" description="Plant heme peroxidase family profile" evidence="15">
    <location>
        <begin position="29"/>
        <end position="317"/>
    </location>
</feature>
<dbReference type="PRINTS" id="PR00461">
    <property type="entry name" value="PLPEROXIDASE"/>
</dbReference>
<evidence type="ECO:0000259" key="15">
    <source>
        <dbReference type="PROSITE" id="PS50873"/>
    </source>
</evidence>
<evidence type="ECO:0000256" key="14">
    <source>
        <dbReference type="RuleBase" id="RU362060"/>
    </source>
</evidence>
<keyword evidence="11 14" id="KW-0106">Calcium</keyword>
<keyword evidence="5 14" id="KW-0349">Heme</keyword>
<dbReference type="AlphaFoldDB" id="A0A6A2W9G7"/>
<feature type="binding site" evidence="11">
    <location>
        <position position="241"/>
    </location>
    <ligand>
        <name>Ca(2+)</name>
        <dbReference type="ChEBI" id="CHEBI:29108"/>
        <label>2</label>
    </ligand>
</feature>
<accession>A0A6A2W9G7</accession>
<feature type="active site" description="Proton acceptor" evidence="10">
    <location>
        <position position="70"/>
    </location>
</feature>
<keyword evidence="14" id="KW-0732">Signal</keyword>
<name>A0A6A2W9G7_HIBSY</name>
<evidence type="ECO:0000256" key="12">
    <source>
        <dbReference type="PIRSR" id="PIRSR600823-4"/>
    </source>
</evidence>
<comment type="cofactor">
    <cofactor evidence="14">
        <name>heme b</name>
        <dbReference type="ChEBI" id="CHEBI:60344"/>
    </cofactor>
    <text evidence="14">Binds 1 heme b (iron(II)-protoporphyrin IX) group per subunit.</text>
</comment>
<keyword evidence="8 14" id="KW-0408">Iron</keyword>
<dbReference type="GO" id="GO:0042744">
    <property type="term" value="P:hydrogen peroxide catabolic process"/>
    <property type="evidence" value="ECO:0007669"/>
    <property type="project" value="UniProtKB-KW"/>
</dbReference>
<dbReference type="GO" id="GO:0020037">
    <property type="term" value="F:heme binding"/>
    <property type="evidence" value="ECO:0007669"/>
    <property type="project" value="UniProtKB-UniRule"/>
</dbReference>
<feature type="binding site" evidence="11">
    <location>
        <position position="71"/>
    </location>
    <ligand>
        <name>Ca(2+)</name>
        <dbReference type="ChEBI" id="CHEBI:29108"/>
        <label>1</label>
    </ligand>
</feature>
<organism evidence="16 17">
    <name type="scientific">Hibiscus syriacus</name>
    <name type="common">Rose of Sharon</name>
    <dbReference type="NCBI Taxonomy" id="106335"/>
    <lineage>
        <taxon>Eukaryota</taxon>
        <taxon>Viridiplantae</taxon>
        <taxon>Streptophyta</taxon>
        <taxon>Embryophyta</taxon>
        <taxon>Tracheophyta</taxon>
        <taxon>Spermatophyta</taxon>
        <taxon>Magnoliopsida</taxon>
        <taxon>eudicotyledons</taxon>
        <taxon>Gunneridae</taxon>
        <taxon>Pentapetalae</taxon>
        <taxon>rosids</taxon>
        <taxon>malvids</taxon>
        <taxon>Malvales</taxon>
        <taxon>Malvaceae</taxon>
        <taxon>Malvoideae</taxon>
        <taxon>Hibiscus</taxon>
    </lineage>
</organism>
<keyword evidence="14" id="KW-0964">Secreted</keyword>
<dbReference type="GO" id="GO:0006979">
    <property type="term" value="P:response to oxidative stress"/>
    <property type="evidence" value="ECO:0007669"/>
    <property type="project" value="UniProtKB-UniRule"/>
</dbReference>
<evidence type="ECO:0000256" key="6">
    <source>
        <dbReference type="ARBA" id="ARBA00022723"/>
    </source>
</evidence>
<comment type="caution">
    <text evidence="16">The sequence shown here is derived from an EMBL/GenBank/DDBJ whole genome shotgun (WGS) entry which is preliminary data.</text>
</comment>
<evidence type="ECO:0000313" key="17">
    <source>
        <dbReference type="Proteomes" id="UP000436088"/>
    </source>
</evidence>
<feature type="binding site" evidence="11">
    <location>
        <position position="238"/>
    </location>
    <ligand>
        <name>Ca(2+)</name>
        <dbReference type="ChEBI" id="CHEBI:29108"/>
        <label>2</label>
    </ligand>
</feature>
<dbReference type="InterPro" id="IPR002016">
    <property type="entry name" value="Haem_peroxidase"/>
</dbReference>
<evidence type="ECO:0000256" key="3">
    <source>
        <dbReference type="ARBA" id="ARBA00012313"/>
    </source>
</evidence>
<dbReference type="Gene3D" id="1.10.420.10">
    <property type="entry name" value="Peroxidase, domain 2"/>
    <property type="match status" value="1"/>
</dbReference>
<feature type="chain" id="PRO_5025715233" description="Peroxidase" evidence="14">
    <location>
        <begin position="29"/>
        <end position="317"/>
    </location>
</feature>
<keyword evidence="9 13" id="KW-1015">Disulfide bond</keyword>
<gene>
    <name evidence="16" type="ORF">F3Y22_tig00117048pilonHSYRG00622</name>
</gene>
<keyword evidence="4 14" id="KW-0575">Peroxidase</keyword>
<dbReference type="Pfam" id="PF00141">
    <property type="entry name" value="peroxidase"/>
    <property type="match status" value="1"/>
</dbReference>
<evidence type="ECO:0000313" key="16">
    <source>
        <dbReference type="EMBL" id="KAE8654533.1"/>
    </source>
</evidence>
<dbReference type="PANTHER" id="PTHR31517:SF17">
    <property type="entry name" value="PEROXIDASE 6"/>
    <property type="match status" value="1"/>
</dbReference>
<dbReference type="EMBL" id="VEPZ02001787">
    <property type="protein sequence ID" value="KAE8654533.1"/>
    <property type="molecule type" value="Genomic_DNA"/>
</dbReference>
<evidence type="ECO:0000256" key="4">
    <source>
        <dbReference type="ARBA" id="ARBA00022559"/>
    </source>
</evidence>